<organism evidence="4 5">
    <name type="scientific">Caulobacter segnis</name>
    <dbReference type="NCBI Taxonomy" id="88688"/>
    <lineage>
        <taxon>Bacteria</taxon>
        <taxon>Pseudomonadati</taxon>
        <taxon>Pseudomonadota</taxon>
        <taxon>Alphaproteobacteria</taxon>
        <taxon>Caulobacterales</taxon>
        <taxon>Caulobacteraceae</taxon>
        <taxon>Caulobacter</taxon>
    </lineage>
</organism>
<sequence>MSGLVARAGLAWALMSSSVLADPGGDPRLAAPAGMSAYLWAEDAVYPLIATPGRISDIVLEPGERLVGEGAIAAGDTARWIIGDTVSGAGEARRVHVLVKPTEVGLATNLLINTDRRAYHLELRASDRTWQARVSWRYPQRATPVLVAAPPARPGLDLSRVNRAYRIEGDHPAWRPVAVFDDGQRAYIEFGPGVTLDDLPPLYRLSQDGKASELVNYRVEGRRIVLDRLFDRVELRLGIKRQARRVVIVRVAGAIEARR</sequence>
<dbReference type="InterPro" id="IPR038161">
    <property type="entry name" value="VirB9/CagX/TrbG_C_sf"/>
</dbReference>
<evidence type="ECO:0000313" key="4">
    <source>
        <dbReference type="EMBL" id="AVQ02643.1"/>
    </source>
</evidence>
<evidence type="ECO:0000256" key="2">
    <source>
        <dbReference type="ARBA" id="ARBA00022729"/>
    </source>
</evidence>
<dbReference type="Pfam" id="PF03524">
    <property type="entry name" value="CagX"/>
    <property type="match status" value="1"/>
</dbReference>
<reference evidence="4 5" key="1">
    <citation type="journal article" date="2015" name="Biotechnol. Bioeng.">
        <title>Genome sequence and phenotypic characterization of Caulobacter segnis.</title>
        <authorList>
            <person name="Patel S."/>
            <person name="Fletcher B."/>
            <person name="Scott D.C."/>
            <person name="Ely B."/>
        </authorList>
    </citation>
    <scope>NUCLEOTIDE SEQUENCE [LARGE SCALE GENOMIC DNA]</scope>
    <source>
        <strain evidence="4 5">TK0059</strain>
    </source>
</reference>
<dbReference type="Gene3D" id="2.60.40.2500">
    <property type="match status" value="1"/>
</dbReference>
<keyword evidence="5" id="KW-1185">Reference proteome</keyword>
<proteinExistence type="inferred from homology"/>
<protein>
    <submittedName>
        <fullName evidence="4">P-type conjugative transfer protein TrbG</fullName>
    </submittedName>
</protein>
<keyword evidence="2 3" id="KW-0732">Signal</keyword>
<comment type="similarity">
    <text evidence="1">Belongs to the TrbG/VirB9 family.</text>
</comment>
<accession>A0ABM6THI6</accession>
<dbReference type="EMBL" id="CP027850">
    <property type="protein sequence ID" value="AVQ02643.1"/>
    <property type="molecule type" value="Genomic_DNA"/>
</dbReference>
<name>A0ABM6THI6_9CAUL</name>
<dbReference type="CDD" id="cd06911">
    <property type="entry name" value="VirB9_CagX_TrbG"/>
    <property type="match status" value="1"/>
</dbReference>
<evidence type="ECO:0000256" key="1">
    <source>
        <dbReference type="ARBA" id="ARBA00006135"/>
    </source>
</evidence>
<feature type="chain" id="PRO_5045901547" evidence="3">
    <location>
        <begin position="22"/>
        <end position="259"/>
    </location>
</feature>
<evidence type="ECO:0000313" key="5">
    <source>
        <dbReference type="Proteomes" id="UP000240527"/>
    </source>
</evidence>
<dbReference type="InterPro" id="IPR033645">
    <property type="entry name" value="VirB9/CagX/TrbG_C"/>
</dbReference>
<dbReference type="InterPro" id="IPR010258">
    <property type="entry name" value="Conjugal_tfr_TrbG/VirB9/CagX"/>
</dbReference>
<dbReference type="Proteomes" id="UP000240527">
    <property type="component" value="Chromosome"/>
</dbReference>
<evidence type="ECO:0000256" key="3">
    <source>
        <dbReference type="SAM" id="SignalP"/>
    </source>
</evidence>
<dbReference type="InterPro" id="IPR014142">
    <property type="entry name" value="TrbG_Ti"/>
</dbReference>
<gene>
    <name evidence="4" type="primary">trbG</name>
    <name evidence="4" type="ORF">B7G68_12770</name>
</gene>
<dbReference type="NCBIfam" id="TIGR02775">
    <property type="entry name" value="TrbG_Ti"/>
    <property type="match status" value="1"/>
</dbReference>
<dbReference type="RefSeq" id="WP_013079603.1">
    <property type="nucleotide sequence ID" value="NZ_CP027850.1"/>
</dbReference>
<feature type="signal peptide" evidence="3">
    <location>
        <begin position="1"/>
        <end position="21"/>
    </location>
</feature>